<dbReference type="GeneID" id="36410163"/>
<reference evidence="2" key="1">
    <citation type="submission" date="2014-09" db="EMBL/GenBank/DDBJ databases">
        <authorList>
            <person name="Sharma Rahul"/>
            <person name="Thines Marco"/>
        </authorList>
    </citation>
    <scope>NUCLEOTIDE SEQUENCE [LARGE SCALE GENOMIC DNA]</scope>
</reference>
<evidence type="ECO:0000313" key="1">
    <source>
        <dbReference type="EMBL" id="CEG37883.1"/>
    </source>
</evidence>
<accession>A0A0N7L474</accession>
<evidence type="ECO:0000313" key="2">
    <source>
        <dbReference type="Proteomes" id="UP000054928"/>
    </source>
</evidence>
<sequence>MPEQMDKKRIFDVECASRSHHCNLKADAKHCFRHKSCIGVRTSLNSSVLNTILLMRTIVWSKYSRWNAVSPIYVYSWC</sequence>
<dbReference type="EMBL" id="CCYD01000291">
    <property type="protein sequence ID" value="CEG37883.1"/>
    <property type="molecule type" value="Genomic_DNA"/>
</dbReference>
<dbReference type="AlphaFoldDB" id="A0A0N7L474"/>
<keyword evidence="2" id="KW-1185">Reference proteome</keyword>
<dbReference type="RefSeq" id="XP_024574252.1">
    <property type="nucleotide sequence ID" value="XM_024723257.2"/>
</dbReference>
<organism evidence="1 2">
    <name type="scientific">Plasmopara halstedii</name>
    <name type="common">Downy mildew of sunflower</name>
    <dbReference type="NCBI Taxonomy" id="4781"/>
    <lineage>
        <taxon>Eukaryota</taxon>
        <taxon>Sar</taxon>
        <taxon>Stramenopiles</taxon>
        <taxon>Oomycota</taxon>
        <taxon>Peronosporomycetes</taxon>
        <taxon>Peronosporales</taxon>
        <taxon>Peronosporaceae</taxon>
        <taxon>Plasmopara</taxon>
    </lineage>
</organism>
<proteinExistence type="predicted"/>
<protein>
    <submittedName>
        <fullName evidence="1">Uncharacterized protein</fullName>
    </submittedName>
</protein>
<name>A0A0N7L474_PLAHL</name>
<dbReference type="Proteomes" id="UP000054928">
    <property type="component" value="Unassembled WGS sequence"/>
</dbReference>